<sequence>MHRCSVKTVLKLMNYKLGNYWNVVKDTVVWNRGIPHFTNINFFCIKTTKAQLACVCCGIPVRPHMIHYGNVLTDSHSTLLTMRKQYISLHYGNVFIQHGHLAFDL</sequence>
<accession>A0A0E9XDI1</accession>
<protein>
    <submittedName>
        <fullName evidence="1">Uncharacterized protein</fullName>
    </submittedName>
</protein>
<evidence type="ECO:0000313" key="1">
    <source>
        <dbReference type="EMBL" id="JAI00512.1"/>
    </source>
</evidence>
<dbReference type="AlphaFoldDB" id="A0A0E9XDI1"/>
<organism evidence="1">
    <name type="scientific">Anguilla anguilla</name>
    <name type="common">European freshwater eel</name>
    <name type="synonym">Muraena anguilla</name>
    <dbReference type="NCBI Taxonomy" id="7936"/>
    <lineage>
        <taxon>Eukaryota</taxon>
        <taxon>Metazoa</taxon>
        <taxon>Chordata</taxon>
        <taxon>Craniata</taxon>
        <taxon>Vertebrata</taxon>
        <taxon>Euteleostomi</taxon>
        <taxon>Actinopterygii</taxon>
        <taxon>Neopterygii</taxon>
        <taxon>Teleostei</taxon>
        <taxon>Anguilliformes</taxon>
        <taxon>Anguillidae</taxon>
        <taxon>Anguilla</taxon>
    </lineage>
</organism>
<name>A0A0E9XDI1_ANGAN</name>
<proteinExistence type="predicted"/>
<reference evidence="1" key="2">
    <citation type="journal article" date="2015" name="Fish Shellfish Immunol.">
        <title>Early steps in the European eel (Anguilla anguilla)-Vibrio vulnificus interaction in the gills: Role of the RtxA13 toxin.</title>
        <authorList>
            <person name="Callol A."/>
            <person name="Pajuelo D."/>
            <person name="Ebbesson L."/>
            <person name="Teles M."/>
            <person name="MacKenzie S."/>
            <person name="Amaro C."/>
        </authorList>
    </citation>
    <scope>NUCLEOTIDE SEQUENCE</scope>
</reference>
<dbReference type="EMBL" id="GBXM01008066">
    <property type="protein sequence ID" value="JAI00512.1"/>
    <property type="molecule type" value="Transcribed_RNA"/>
</dbReference>
<reference evidence="1" key="1">
    <citation type="submission" date="2014-11" db="EMBL/GenBank/DDBJ databases">
        <authorList>
            <person name="Amaro Gonzalez C."/>
        </authorList>
    </citation>
    <scope>NUCLEOTIDE SEQUENCE</scope>
</reference>